<dbReference type="InterPro" id="IPR001128">
    <property type="entry name" value="Cyt_P450"/>
</dbReference>
<keyword evidence="9 12" id="KW-0408">Iron</keyword>
<evidence type="ECO:0000256" key="2">
    <source>
        <dbReference type="ARBA" id="ARBA00004370"/>
    </source>
</evidence>
<dbReference type="PANTHER" id="PTHR46206">
    <property type="entry name" value="CYTOCHROME P450"/>
    <property type="match status" value="1"/>
</dbReference>
<evidence type="ECO:0000256" key="7">
    <source>
        <dbReference type="ARBA" id="ARBA00022989"/>
    </source>
</evidence>
<keyword evidence="6 12" id="KW-0479">Metal-binding</keyword>
<dbReference type="PRINTS" id="PR00465">
    <property type="entry name" value="EP450IV"/>
</dbReference>
<dbReference type="GO" id="GO:0016705">
    <property type="term" value="F:oxidoreductase activity, acting on paired donors, with incorporation or reduction of molecular oxygen"/>
    <property type="evidence" value="ECO:0007669"/>
    <property type="project" value="InterPro"/>
</dbReference>
<protein>
    <submittedName>
        <fullName evidence="13">Cytochrome P450</fullName>
    </submittedName>
</protein>
<evidence type="ECO:0000313" key="13">
    <source>
        <dbReference type="EMBL" id="PTB65880.1"/>
    </source>
</evidence>
<dbReference type="GO" id="GO:0005506">
    <property type="term" value="F:iron ion binding"/>
    <property type="evidence" value="ECO:0007669"/>
    <property type="project" value="InterPro"/>
</dbReference>
<comment type="similarity">
    <text evidence="3">Belongs to the cytochrome P450 family.</text>
</comment>
<evidence type="ECO:0000256" key="3">
    <source>
        <dbReference type="ARBA" id="ARBA00010617"/>
    </source>
</evidence>
<keyword evidence="10" id="KW-0503">Monooxygenase</keyword>
<reference evidence="14" key="1">
    <citation type="submission" date="2016-07" db="EMBL/GenBank/DDBJ databases">
        <title>Multiple horizontal gene transfer events from other fungi enriched the ability of initially mycotrophic Trichoderma (Ascomycota) to feed on dead plant biomass.</title>
        <authorList>
            <consortium name="DOE Joint Genome Institute"/>
            <person name="Atanasova L."/>
            <person name="Chenthamara K."/>
            <person name="Zhang J."/>
            <person name="Grujic M."/>
            <person name="Henrissat B."/>
            <person name="Kuo A."/>
            <person name="Aerts A."/>
            <person name="Salamov A."/>
            <person name="Lipzen A."/>
            <person name="Labutti K."/>
            <person name="Barry K."/>
            <person name="Miao Y."/>
            <person name="Rahimi M.J."/>
            <person name="Shen Q."/>
            <person name="Grigoriev I.V."/>
            <person name="Kubicek C.P."/>
            <person name="Druzhinina I.S."/>
        </authorList>
    </citation>
    <scope>NUCLEOTIDE SEQUENCE [LARGE SCALE GENOMIC DNA]</scope>
    <source>
        <strain evidence="14">TUCIM 6016</strain>
    </source>
</reference>
<proteinExistence type="inferred from homology"/>
<keyword evidence="11" id="KW-0472">Membrane</keyword>
<evidence type="ECO:0000256" key="10">
    <source>
        <dbReference type="ARBA" id="ARBA00023033"/>
    </source>
</evidence>
<dbReference type="Pfam" id="PF00067">
    <property type="entry name" value="p450"/>
    <property type="match status" value="1"/>
</dbReference>
<dbReference type="InterPro" id="IPR002403">
    <property type="entry name" value="Cyt_P450_E_grp-IV"/>
</dbReference>
<dbReference type="GO" id="GO:0020037">
    <property type="term" value="F:heme binding"/>
    <property type="evidence" value="ECO:0007669"/>
    <property type="project" value="InterPro"/>
</dbReference>
<dbReference type="RefSeq" id="XP_024749200.1">
    <property type="nucleotide sequence ID" value="XM_024895334.1"/>
</dbReference>
<keyword evidence="5" id="KW-0812">Transmembrane</keyword>
<dbReference type="AlphaFoldDB" id="A0A2T4B989"/>
<evidence type="ECO:0000256" key="5">
    <source>
        <dbReference type="ARBA" id="ARBA00022692"/>
    </source>
</evidence>
<evidence type="ECO:0000256" key="12">
    <source>
        <dbReference type="PIRSR" id="PIRSR602403-1"/>
    </source>
</evidence>
<evidence type="ECO:0000256" key="1">
    <source>
        <dbReference type="ARBA" id="ARBA00001971"/>
    </source>
</evidence>
<evidence type="ECO:0000256" key="4">
    <source>
        <dbReference type="ARBA" id="ARBA00022617"/>
    </source>
</evidence>
<sequence length="494" mass="55689">MSKLSAWLFTSSLLSSVQKRVDAWLFLLRGPDIIQAKYEESKGAPFWIQAPENRYLVVSSWDHIKEIDAASEDVLSLQAAAKEILQPRYTMQNFNWFDKKGVDGTPLVRTLRTLLTNHLPDILPDARRSISALLDNMLESRPFANGSYTSPLFPMVIEAIAFTNATAFFGNNLSRDKAFMTAAMSFIEQTLITAEVVRLLPSAVAPLIGNFMAKKLASGKILYNALIPIAEERLGEKARKNLGQAVPEHHDCIQWVMESSPRAKPWSAERIVHELMALWFGSVHITSTTACFALHDLCIHPEYIEPIRHEIESTGWAQFEKAGGKSFPLLDSFMKESARLNPVESVSSRRMALKPFKLSDGSRIEPGEWICTAPRGMMSDARYYADPLQFQGFRFVDPKLLDKQLSAVSGHRVPQEAPSSFTDVNDWQLWGTGRSACPGRFYATAVMKTLLALFVTKYDMQLEDPKAARYFAWRTFIYPYASTKVILRPRASCM</sequence>
<evidence type="ECO:0000256" key="6">
    <source>
        <dbReference type="ARBA" id="ARBA00022723"/>
    </source>
</evidence>
<dbReference type="GO" id="GO:0016020">
    <property type="term" value="C:membrane"/>
    <property type="evidence" value="ECO:0007669"/>
    <property type="project" value="UniProtKB-SubCell"/>
</dbReference>
<keyword evidence="4 12" id="KW-0349">Heme</keyword>
<dbReference type="OrthoDB" id="1844152at2759"/>
<dbReference type="PANTHER" id="PTHR46206:SF5">
    <property type="entry name" value="P450, PUTATIVE (EUROFUNG)-RELATED"/>
    <property type="match status" value="1"/>
</dbReference>
<dbReference type="CDD" id="cd11041">
    <property type="entry name" value="CYP503A1-like"/>
    <property type="match status" value="1"/>
</dbReference>
<keyword evidence="8" id="KW-0560">Oxidoreductase</keyword>
<dbReference type="GeneID" id="36603452"/>
<evidence type="ECO:0000256" key="11">
    <source>
        <dbReference type="ARBA" id="ARBA00023136"/>
    </source>
</evidence>
<dbReference type="InterPro" id="IPR036396">
    <property type="entry name" value="Cyt_P450_sf"/>
</dbReference>
<evidence type="ECO:0000256" key="8">
    <source>
        <dbReference type="ARBA" id="ARBA00023002"/>
    </source>
</evidence>
<dbReference type="SUPFAM" id="SSF48264">
    <property type="entry name" value="Cytochrome P450"/>
    <property type="match status" value="1"/>
</dbReference>
<keyword evidence="7" id="KW-1133">Transmembrane helix</keyword>
<accession>A0A2T4B989</accession>
<organism evidence="13 14">
    <name type="scientific">Trichoderma citrinoviride</name>
    <dbReference type="NCBI Taxonomy" id="58853"/>
    <lineage>
        <taxon>Eukaryota</taxon>
        <taxon>Fungi</taxon>
        <taxon>Dikarya</taxon>
        <taxon>Ascomycota</taxon>
        <taxon>Pezizomycotina</taxon>
        <taxon>Sordariomycetes</taxon>
        <taxon>Hypocreomycetidae</taxon>
        <taxon>Hypocreales</taxon>
        <taxon>Hypocreaceae</taxon>
        <taxon>Trichoderma</taxon>
    </lineage>
</organism>
<comment type="subcellular location">
    <subcellularLocation>
        <location evidence="2">Membrane</location>
    </subcellularLocation>
</comment>
<dbReference type="GO" id="GO:0004497">
    <property type="term" value="F:monooxygenase activity"/>
    <property type="evidence" value="ECO:0007669"/>
    <property type="project" value="UniProtKB-KW"/>
</dbReference>
<evidence type="ECO:0000256" key="9">
    <source>
        <dbReference type="ARBA" id="ARBA00023004"/>
    </source>
</evidence>
<evidence type="ECO:0000313" key="14">
    <source>
        <dbReference type="Proteomes" id="UP000241546"/>
    </source>
</evidence>
<dbReference type="Gene3D" id="1.10.630.10">
    <property type="entry name" value="Cytochrome P450"/>
    <property type="match status" value="1"/>
</dbReference>
<gene>
    <name evidence="13" type="ORF">BBK36DRAFT_1169569</name>
</gene>
<name>A0A2T4B989_9HYPO</name>
<feature type="binding site" description="axial binding residue" evidence="12">
    <location>
        <position position="437"/>
    </location>
    <ligand>
        <name>heme</name>
        <dbReference type="ChEBI" id="CHEBI:30413"/>
    </ligand>
    <ligandPart>
        <name>Fe</name>
        <dbReference type="ChEBI" id="CHEBI:18248"/>
    </ligandPart>
</feature>
<dbReference type="Proteomes" id="UP000241546">
    <property type="component" value="Unassembled WGS sequence"/>
</dbReference>
<comment type="cofactor">
    <cofactor evidence="1 12">
        <name>heme</name>
        <dbReference type="ChEBI" id="CHEBI:30413"/>
    </cofactor>
</comment>
<dbReference type="EMBL" id="KZ680214">
    <property type="protein sequence ID" value="PTB65880.1"/>
    <property type="molecule type" value="Genomic_DNA"/>
</dbReference>
<keyword evidence="14" id="KW-1185">Reference proteome</keyword>